<feature type="chain" id="PRO_5020458752" description="DUF481 domain-containing protein" evidence="2">
    <location>
        <begin position="25"/>
        <end position="276"/>
    </location>
</feature>
<evidence type="ECO:0000313" key="4">
    <source>
        <dbReference type="Proteomes" id="UP000307749"/>
    </source>
</evidence>
<sequence>MTPRITLRILCAALLLALSLPALAADGASGSPTKSSDPQGWSGSGQLGLAATTGNTRSQNLNAGLDLKFTGDNWIYHFDASALRSRGVISVSLPGPGGTPVDVNQYRVTANRYTFGGSAALVLDADNRLVSTMRYDHDNFSSYRYQAAVAVSWGHVLLKSAATDLDFEIGPGIKRYRVEGDLANHSAGIVRGALNYQQKLTDNTRIENHLLVEAASFDTFAENTTNLVVQMNKRLALKVGFQIRHNTKLNNTLLLNSTGGTSKTDTLLTTNLVYNF</sequence>
<name>A0A4S3KR68_9GAMM</name>
<evidence type="ECO:0000256" key="2">
    <source>
        <dbReference type="SAM" id="SignalP"/>
    </source>
</evidence>
<proteinExistence type="predicted"/>
<comment type="caution">
    <text evidence="3">The sequence shown here is derived from an EMBL/GenBank/DDBJ whole genome shotgun (WGS) entry which is preliminary data.</text>
</comment>
<dbReference type="AlphaFoldDB" id="A0A4S3KR68"/>
<reference evidence="3 4" key="1">
    <citation type="submission" date="2017-02" db="EMBL/GenBank/DDBJ databases">
        <title>Whole genome sequencing of Metallibacterium scheffleri DSM 24874 (T).</title>
        <authorList>
            <person name="Kumar S."/>
            <person name="Patil P."/>
            <person name="Patil P.B."/>
        </authorList>
    </citation>
    <scope>NUCLEOTIDE SEQUENCE [LARGE SCALE GENOMIC DNA]</scope>
    <source>
        <strain evidence="3 4">DSM 24874</strain>
    </source>
</reference>
<dbReference type="EMBL" id="MWQO01000011">
    <property type="protein sequence ID" value="THD11552.1"/>
    <property type="molecule type" value="Genomic_DNA"/>
</dbReference>
<protein>
    <recommendedName>
        <fullName evidence="5">DUF481 domain-containing protein</fullName>
    </recommendedName>
</protein>
<keyword evidence="4" id="KW-1185">Reference proteome</keyword>
<gene>
    <name evidence="3" type="ORF">B1806_03235</name>
</gene>
<dbReference type="Proteomes" id="UP000307749">
    <property type="component" value="Unassembled WGS sequence"/>
</dbReference>
<feature type="region of interest" description="Disordered" evidence="1">
    <location>
        <begin position="27"/>
        <end position="49"/>
    </location>
</feature>
<dbReference type="RefSeq" id="WP_081126443.1">
    <property type="nucleotide sequence ID" value="NZ_DAHXOC010000014.1"/>
</dbReference>
<evidence type="ECO:0008006" key="5">
    <source>
        <dbReference type="Google" id="ProtNLM"/>
    </source>
</evidence>
<dbReference type="OrthoDB" id="5292716at2"/>
<feature type="compositionally biased region" description="Polar residues" evidence="1">
    <location>
        <begin position="30"/>
        <end position="41"/>
    </location>
</feature>
<dbReference type="STRING" id="993689.GCA_002077135_01124"/>
<evidence type="ECO:0000313" key="3">
    <source>
        <dbReference type="EMBL" id="THD11552.1"/>
    </source>
</evidence>
<organism evidence="3 4">
    <name type="scientific">Metallibacterium scheffleri</name>
    <dbReference type="NCBI Taxonomy" id="993689"/>
    <lineage>
        <taxon>Bacteria</taxon>
        <taxon>Pseudomonadati</taxon>
        <taxon>Pseudomonadota</taxon>
        <taxon>Gammaproteobacteria</taxon>
        <taxon>Lysobacterales</taxon>
        <taxon>Rhodanobacteraceae</taxon>
        <taxon>Metallibacterium</taxon>
    </lineage>
</organism>
<feature type="signal peptide" evidence="2">
    <location>
        <begin position="1"/>
        <end position="24"/>
    </location>
</feature>
<accession>A0A4S3KR68</accession>
<keyword evidence="2" id="KW-0732">Signal</keyword>
<dbReference type="Pfam" id="PF04338">
    <property type="entry name" value="DUF481"/>
    <property type="match status" value="1"/>
</dbReference>
<dbReference type="InterPro" id="IPR007433">
    <property type="entry name" value="DUF481"/>
</dbReference>
<evidence type="ECO:0000256" key="1">
    <source>
        <dbReference type="SAM" id="MobiDB-lite"/>
    </source>
</evidence>